<sequence length="339" mass="36789">MLAQVLVRNDKPGNSFELREVPIPQLNPGQVRIKVSAFGLNYADIMARHGQYRECPPLPAIIGYDVEGVIDEVTPGIVEFKKGDRVFALTRFGGYAQYACTNVEAVGHLAANAPTGEGAALATQCITAYHAAIHCQTLMKGEKVLVHAAAGGLGTSLIQIALWKGCIVIGVAGGKEKAEYLKNMGVQHVIDHHTTSYLDYVRDNLDGRVDVVFDNLGGKSVKEGKSILARGGRIITLGAASISGKKSKLSLVKLVLGFGFFSPIAYLTKSQSLIGVNMLKIADHRRDIIAHEFKEVQKLYEDGILKPHVGKVFEHTQLAEAHAFVEDRHSIGKVVVKWE</sequence>
<dbReference type="InterPro" id="IPR011032">
    <property type="entry name" value="GroES-like_sf"/>
</dbReference>
<dbReference type="InterPro" id="IPR051397">
    <property type="entry name" value="Zn-ADH-like_protein"/>
</dbReference>
<name>A0A9D7SRG3_9BACT</name>
<dbReference type="SUPFAM" id="SSF50129">
    <property type="entry name" value="GroES-like"/>
    <property type="match status" value="1"/>
</dbReference>
<dbReference type="PANTHER" id="PTHR43677:SF4">
    <property type="entry name" value="QUINONE OXIDOREDUCTASE-LIKE PROTEIN 2"/>
    <property type="match status" value="1"/>
</dbReference>
<gene>
    <name evidence="2" type="ORF">IPP15_04590</name>
</gene>
<dbReference type="PANTHER" id="PTHR43677">
    <property type="entry name" value="SHORT-CHAIN DEHYDROGENASE/REDUCTASE"/>
    <property type="match status" value="1"/>
</dbReference>
<dbReference type="SMART" id="SM00829">
    <property type="entry name" value="PKS_ER"/>
    <property type="match status" value="1"/>
</dbReference>
<organism evidence="2 3">
    <name type="scientific">Candidatus Opimibacter skivensis</name>
    <dbReference type="NCBI Taxonomy" id="2982028"/>
    <lineage>
        <taxon>Bacteria</taxon>
        <taxon>Pseudomonadati</taxon>
        <taxon>Bacteroidota</taxon>
        <taxon>Saprospiria</taxon>
        <taxon>Saprospirales</taxon>
        <taxon>Saprospiraceae</taxon>
        <taxon>Candidatus Opimibacter</taxon>
    </lineage>
</organism>
<dbReference type="Pfam" id="PF08240">
    <property type="entry name" value="ADH_N"/>
    <property type="match status" value="1"/>
</dbReference>
<dbReference type="InterPro" id="IPR013154">
    <property type="entry name" value="ADH-like_N"/>
</dbReference>
<dbReference type="Proteomes" id="UP000808337">
    <property type="component" value="Unassembled WGS sequence"/>
</dbReference>
<dbReference type="SUPFAM" id="SSF51735">
    <property type="entry name" value="NAD(P)-binding Rossmann-fold domains"/>
    <property type="match status" value="1"/>
</dbReference>
<dbReference type="AlphaFoldDB" id="A0A9D7SRG3"/>
<reference evidence="2 3" key="1">
    <citation type="submission" date="2020-10" db="EMBL/GenBank/DDBJ databases">
        <title>Connecting structure to function with the recovery of over 1000 high-quality activated sludge metagenome-assembled genomes encoding full-length rRNA genes using long-read sequencing.</title>
        <authorList>
            <person name="Singleton C.M."/>
            <person name="Petriglieri F."/>
            <person name="Kristensen J.M."/>
            <person name="Kirkegaard R.H."/>
            <person name="Michaelsen T.Y."/>
            <person name="Andersen M.H."/>
            <person name="Karst S.M."/>
            <person name="Dueholm M.S."/>
            <person name="Nielsen P.H."/>
            <person name="Albertsen M."/>
        </authorList>
    </citation>
    <scope>NUCLEOTIDE SEQUENCE [LARGE SCALE GENOMIC DNA]</scope>
    <source>
        <strain evidence="2">Ribe_18-Q3-R11-54_MAXAC.273</strain>
    </source>
</reference>
<protein>
    <submittedName>
        <fullName evidence="2">Zinc-binding dehydrogenase</fullName>
    </submittedName>
</protein>
<evidence type="ECO:0000313" key="2">
    <source>
        <dbReference type="EMBL" id="MBK9981692.1"/>
    </source>
</evidence>
<dbReference type="Pfam" id="PF13602">
    <property type="entry name" value="ADH_zinc_N_2"/>
    <property type="match status" value="1"/>
</dbReference>
<dbReference type="EMBL" id="JADKGY010000001">
    <property type="protein sequence ID" value="MBK9981692.1"/>
    <property type="molecule type" value="Genomic_DNA"/>
</dbReference>
<dbReference type="InterPro" id="IPR020843">
    <property type="entry name" value="ER"/>
</dbReference>
<dbReference type="Gene3D" id="3.90.180.10">
    <property type="entry name" value="Medium-chain alcohol dehydrogenases, catalytic domain"/>
    <property type="match status" value="1"/>
</dbReference>
<dbReference type="GO" id="GO:0016491">
    <property type="term" value="F:oxidoreductase activity"/>
    <property type="evidence" value="ECO:0007669"/>
    <property type="project" value="InterPro"/>
</dbReference>
<accession>A0A9D7SRG3</accession>
<evidence type="ECO:0000259" key="1">
    <source>
        <dbReference type="SMART" id="SM00829"/>
    </source>
</evidence>
<dbReference type="Gene3D" id="3.40.50.720">
    <property type="entry name" value="NAD(P)-binding Rossmann-like Domain"/>
    <property type="match status" value="1"/>
</dbReference>
<dbReference type="InterPro" id="IPR036291">
    <property type="entry name" value="NAD(P)-bd_dom_sf"/>
</dbReference>
<feature type="domain" description="Enoyl reductase (ER)" evidence="1">
    <location>
        <begin position="13"/>
        <end position="336"/>
    </location>
</feature>
<comment type="caution">
    <text evidence="2">The sequence shown here is derived from an EMBL/GenBank/DDBJ whole genome shotgun (WGS) entry which is preliminary data.</text>
</comment>
<proteinExistence type="predicted"/>
<evidence type="ECO:0000313" key="3">
    <source>
        <dbReference type="Proteomes" id="UP000808337"/>
    </source>
</evidence>